<dbReference type="InterPro" id="IPR002591">
    <property type="entry name" value="Phosphodiest/P_Trfase"/>
</dbReference>
<dbReference type="PANTHER" id="PTHR10151:SF120">
    <property type="entry name" value="BIS(5'-ADENOSYL)-TRIPHOSPHATASE"/>
    <property type="match status" value="1"/>
</dbReference>
<gene>
    <name evidence="1" type="ORF">UFOPK1909_00087</name>
</gene>
<dbReference type="Gene3D" id="3.40.720.10">
    <property type="entry name" value="Alkaline Phosphatase, subunit A"/>
    <property type="match status" value="1"/>
</dbReference>
<name>A0A6J6HTD2_9ZZZZ</name>
<dbReference type="PANTHER" id="PTHR10151">
    <property type="entry name" value="ECTONUCLEOTIDE PYROPHOSPHATASE/PHOSPHODIESTERASE"/>
    <property type="match status" value="1"/>
</dbReference>
<dbReference type="AlphaFoldDB" id="A0A6J6HTD2"/>
<dbReference type="SUPFAM" id="SSF53649">
    <property type="entry name" value="Alkaline phosphatase-like"/>
    <property type="match status" value="1"/>
</dbReference>
<organism evidence="1">
    <name type="scientific">freshwater metagenome</name>
    <dbReference type="NCBI Taxonomy" id="449393"/>
    <lineage>
        <taxon>unclassified sequences</taxon>
        <taxon>metagenomes</taxon>
        <taxon>ecological metagenomes</taxon>
    </lineage>
</organism>
<dbReference type="GO" id="GO:0016787">
    <property type="term" value="F:hydrolase activity"/>
    <property type="evidence" value="ECO:0007669"/>
    <property type="project" value="UniProtKB-ARBA"/>
</dbReference>
<sequence length="374" mass="40360">MMLPSVPKSLGRLSDVFISALGSITGNDNRLGLPRAKNACVVLVDGLGSFNLEYRAGHAPTLSSALKKDGSITVGFPSTTVSSLASFATGARPGSHGMVGYQVFDRKISQAKNLLTGIVSMDEALDWQRSKPVASKAIEDGVEAFFVGPAEYENSGFTMATMRGAKYLPAKNISDRFTAAGEILSKGGPSLVYLYVPELDQNAHAHGFKSAQWVEKLEDLEAGLKGLISKLPKNSGVLLTADHGIVDVNPSNHIYLDALPIKNLRSVGGDPRVLFLYFDSLPDNETISSIQEFVGKRAYVATKTELIEAGWFGQVENYASERMPELFIISISECALYHRHFAKAKSLQMIGQHGSISTEELKVPLLKFGAFANS</sequence>
<accession>A0A6J6HTD2</accession>
<reference evidence="1" key="1">
    <citation type="submission" date="2020-05" db="EMBL/GenBank/DDBJ databases">
        <authorList>
            <person name="Chiriac C."/>
            <person name="Salcher M."/>
            <person name="Ghai R."/>
            <person name="Kavagutti S V."/>
        </authorList>
    </citation>
    <scope>NUCLEOTIDE SEQUENCE</scope>
</reference>
<evidence type="ECO:0000313" key="1">
    <source>
        <dbReference type="EMBL" id="CAB4614354.1"/>
    </source>
</evidence>
<dbReference type="Pfam" id="PF01663">
    <property type="entry name" value="Phosphodiest"/>
    <property type="match status" value="1"/>
</dbReference>
<dbReference type="EMBL" id="CAEZVD010000001">
    <property type="protein sequence ID" value="CAB4614354.1"/>
    <property type="molecule type" value="Genomic_DNA"/>
</dbReference>
<protein>
    <submittedName>
        <fullName evidence="1">Unannotated protein</fullName>
    </submittedName>
</protein>
<dbReference type="InterPro" id="IPR017850">
    <property type="entry name" value="Alkaline_phosphatase_core_sf"/>
</dbReference>
<proteinExistence type="predicted"/>